<evidence type="ECO:0000313" key="4">
    <source>
        <dbReference type="EnsemblMetazoa" id="CapteP165784"/>
    </source>
</evidence>
<dbReference type="Gene3D" id="1.10.238.10">
    <property type="entry name" value="EF-hand"/>
    <property type="match status" value="1"/>
</dbReference>
<organism evidence="3">
    <name type="scientific">Capitella teleta</name>
    <name type="common">Polychaete worm</name>
    <dbReference type="NCBI Taxonomy" id="283909"/>
    <lineage>
        <taxon>Eukaryota</taxon>
        <taxon>Metazoa</taxon>
        <taxon>Spiralia</taxon>
        <taxon>Lophotrochozoa</taxon>
        <taxon>Annelida</taxon>
        <taxon>Polychaeta</taxon>
        <taxon>Sedentaria</taxon>
        <taxon>Scolecida</taxon>
        <taxon>Capitellidae</taxon>
        <taxon>Capitella</taxon>
    </lineage>
</organism>
<reference evidence="3 5" key="2">
    <citation type="journal article" date="2013" name="Nature">
        <title>Insights into bilaterian evolution from three spiralian genomes.</title>
        <authorList>
            <person name="Simakov O."/>
            <person name="Marletaz F."/>
            <person name="Cho S.J."/>
            <person name="Edsinger-Gonzales E."/>
            <person name="Havlak P."/>
            <person name="Hellsten U."/>
            <person name="Kuo D.H."/>
            <person name="Larsson T."/>
            <person name="Lv J."/>
            <person name="Arendt D."/>
            <person name="Savage R."/>
            <person name="Osoegawa K."/>
            <person name="de Jong P."/>
            <person name="Grimwood J."/>
            <person name="Chapman J.A."/>
            <person name="Shapiro H."/>
            <person name="Aerts A."/>
            <person name="Otillar R.P."/>
            <person name="Terry A.Y."/>
            <person name="Boore J.L."/>
            <person name="Grigoriev I.V."/>
            <person name="Lindberg D.R."/>
            <person name="Seaver E.C."/>
            <person name="Weisblat D.A."/>
            <person name="Putnam N.H."/>
            <person name="Rokhsar D.S."/>
        </authorList>
    </citation>
    <scope>NUCLEOTIDE SEQUENCE</scope>
    <source>
        <strain evidence="3 5">I ESC-2004</strain>
    </source>
</reference>
<evidence type="ECO:0000256" key="1">
    <source>
        <dbReference type="ARBA" id="ARBA00022723"/>
    </source>
</evidence>
<evidence type="ECO:0008006" key="6">
    <source>
        <dbReference type="Google" id="ProtNLM"/>
    </source>
</evidence>
<keyword evidence="2" id="KW-0677">Repeat</keyword>
<dbReference type="EMBL" id="AMQN01005172">
    <property type="status" value="NOT_ANNOTATED_CDS"/>
    <property type="molecule type" value="Genomic_DNA"/>
</dbReference>
<protein>
    <recommendedName>
        <fullName evidence="6">EF-hand domain-containing protein</fullName>
    </recommendedName>
</protein>
<dbReference type="EnsemblMetazoa" id="CapteT165784">
    <property type="protein sequence ID" value="CapteP165784"/>
    <property type="gene ID" value="CapteG165784"/>
</dbReference>
<dbReference type="OrthoDB" id="114727at2759"/>
<evidence type="ECO:0000313" key="3">
    <source>
        <dbReference type="EMBL" id="ELU13260.1"/>
    </source>
</evidence>
<dbReference type="STRING" id="283909.R7VC60"/>
<name>R7VC60_CAPTE</name>
<gene>
    <name evidence="3" type="ORF">CAPTEDRAFT_165784</name>
</gene>
<dbReference type="SUPFAM" id="SSF47473">
    <property type="entry name" value="EF-hand"/>
    <property type="match status" value="1"/>
</dbReference>
<dbReference type="EMBL" id="KB295343">
    <property type="protein sequence ID" value="ELU13260.1"/>
    <property type="molecule type" value="Genomic_DNA"/>
</dbReference>
<dbReference type="OMA" id="FTHDEIF"/>
<keyword evidence="5" id="KW-1185">Reference proteome</keyword>
<reference evidence="5" key="1">
    <citation type="submission" date="2012-12" db="EMBL/GenBank/DDBJ databases">
        <authorList>
            <person name="Hellsten U."/>
            <person name="Grimwood J."/>
            <person name="Chapman J.A."/>
            <person name="Shapiro H."/>
            <person name="Aerts A."/>
            <person name="Otillar R.P."/>
            <person name="Terry A.Y."/>
            <person name="Boore J.L."/>
            <person name="Simakov O."/>
            <person name="Marletaz F."/>
            <person name="Cho S.-J."/>
            <person name="Edsinger-Gonzales E."/>
            <person name="Havlak P."/>
            <person name="Kuo D.-H."/>
            <person name="Larsson T."/>
            <person name="Lv J."/>
            <person name="Arendt D."/>
            <person name="Savage R."/>
            <person name="Osoegawa K."/>
            <person name="de Jong P."/>
            <person name="Lindberg D.R."/>
            <person name="Seaver E.C."/>
            <person name="Weisblat D.A."/>
            <person name="Putnam N.H."/>
            <person name="Grigoriev I.V."/>
            <person name="Rokhsar D.S."/>
        </authorList>
    </citation>
    <scope>NUCLEOTIDE SEQUENCE</scope>
    <source>
        <strain evidence="5">I ESC-2004</strain>
    </source>
</reference>
<dbReference type="InterPro" id="IPR011992">
    <property type="entry name" value="EF-hand-dom_pair"/>
</dbReference>
<sequence length="182" mass="20685">MGAGGSLLTDEQMKKLKQTTPYNEQEIKRLLKRYATYDNSPGGTAGIKQEEILLFPEFAGNPLIPRVLDLYLNSESGRIFPDKFLYFCAILSSRTGIGAKRQMAFRCFDVHNEGCLQYDELFKMYKSLFGMALPDDTILNLVFTALHESNLETPGMITPEDFTRMVPDHEIAMRFTVDLQLP</sequence>
<accession>R7VC60</accession>
<evidence type="ECO:0000313" key="5">
    <source>
        <dbReference type="Proteomes" id="UP000014760"/>
    </source>
</evidence>
<dbReference type="PANTHER" id="PTHR45942">
    <property type="entry name" value="PROTEIN PHOSPATASE 3 REGULATORY SUBUNIT B ALPHA ISOFORM TYPE 1"/>
    <property type="match status" value="1"/>
</dbReference>
<keyword evidence="1" id="KW-0479">Metal-binding</keyword>
<proteinExistence type="predicted"/>
<dbReference type="AlphaFoldDB" id="R7VC60"/>
<dbReference type="HOGENOM" id="CLU_1483334_0_0_1"/>
<dbReference type="Proteomes" id="UP000014760">
    <property type="component" value="Unassembled WGS sequence"/>
</dbReference>
<evidence type="ECO:0000256" key="2">
    <source>
        <dbReference type="ARBA" id="ARBA00022737"/>
    </source>
</evidence>
<dbReference type="GO" id="GO:0046872">
    <property type="term" value="F:metal ion binding"/>
    <property type="evidence" value="ECO:0007669"/>
    <property type="project" value="UniProtKB-KW"/>
</dbReference>
<reference evidence="4" key="3">
    <citation type="submission" date="2015-06" db="UniProtKB">
        <authorList>
            <consortium name="EnsemblMetazoa"/>
        </authorList>
    </citation>
    <scope>IDENTIFICATION</scope>
</reference>